<evidence type="ECO:0000313" key="10">
    <source>
        <dbReference type="EMBL" id="CAD9510453.1"/>
    </source>
</evidence>
<dbReference type="PANTHER" id="PTHR11805:SF1">
    <property type="entry name" value="CYSTEINE-RICH PDZ-BINDING PROTEIN"/>
    <property type="match status" value="1"/>
</dbReference>
<comment type="similarity">
    <text evidence="2">Belongs to the CRIPT family.</text>
</comment>
<sequence>MAQAAGRPPPVGSSSRGRSRASLKPPSTARELPDARKGYRRMVCGKCEKKLSKLANPDVWRDGGRNNTMYGKAGGRAVGENILLKHSSYKQKQKANPYHSRCKVCRQSIHQEGVYCSACAYKGGFCAMCGKEMVDVSGHCQSLA</sequence>
<keyword evidence="4" id="KW-0963">Cytoplasm</keyword>
<keyword evidence="7" id="KW-0508">mRNA splicing</keyword>
<dbReference type="EMBL" id="HBGQ01081918">
    <property type="protein sequence ID" value="CAD9510453.1"/>
    <property type="molecule type" value="Transcribed_RNA"/>
</dbReference>
<evidence type="ECO:0000256" key="9">
    <source>
        <dbReference type="SAM" id="MobiDB-lite"/>
    </source>
</evidence>
<dbReference type="InterPro" id="IPR019367">
    <property type="entry name" value="PDZ-binding_CRIPT"/>
</dbReference>
<evidence type="ECO:0000256" key="8">
    <source>
        <dbReference type="ARBA" id="ARBA00032518"/>
    </source>
</evidence>
<dbReference type="AlphaFoldDB" id="A0A7S2I7D3"/>
<dbReference type="GO" id="GO:0008380">
    <property type="term" value="P:RNA splicing"/>
    <property type="evidence" value="ECO:0007669"/>
    <property type="project" value="UniProtKB-KW"/>
</dbReference>
<evidence type="ECO:0000256" key="5">
    <source>
        <dbReference type="ARBA" id="ARBA00022664"/>
    </source>
</evidence>
<evidence type="ECO:0000256" key="4">
    <source>
        <dbReference type="ARBA" id="ARBA00022490"/>
    </source>
</evidence>
<dbReference type="GO" id="GO:0006397">
    <property type="term" value="P:mRNA processing"/>
    <property type="evidence" value="ECO:0007669"/>
    <property type="project" value="UniProtKB-KW"/>
</dbReference>
<proteinExistence type="inferred from homology"/>
<dbReference type="Pfam" id="PF10235">
    <property type="entry name" value="Cript"/>
    <property type="match status" value="1"/>
</dbReference>
<gene>
    <name evidence="10" type="ORF">AAND1436_LOCUS39152</name>
</gene>
<evidence type="ECO:0000256" key="2">
    <source>
        <dbReference type="ARBA" id="ARBA00009021"/>
    </source>
</evidence>
<protein>
    <recommendedName>
        <fullName evidence="3">Cysteine-rich PDZ-binding protein</fullName>
    </recommendedName>
    <alternativeName>
        <fullName evidence="8">Cysteine-rich interactor of PDZ three</fullName>
    </alternativeName>
</protein>
<evidence type="ECO:0000256" key="6">
    <source>
        <dbReference type="ARBA" id="ARBA00022728"/>
    </source>
</evidence>
<keyword evidence="6" id="KW-0747">Spliceosome</keyword>
<comment type="subcellular location">
    <subcellularLocation>
        <location evidence="1">Cytoplasm</location>
    </subcellularLocation>
</comment>
<evidence type="ECO:0000256" key="7">
    <source>
        <dbReference type="ARBA" id="ARBA00023187"/>
    </source>
</evidence>
<keyword evidence="5" id="KW-0507">mRNA processing</keyword>
<dbReference type="GO" id="GO:0005737">
    <property type="term" value="C:cytoplasm"/>
    <property type="evidence" value="ECO:0007669"/>
    <property type="project" value="UniProtKB-SubCell"/>
</dbReference>
<organism evidence="10">
    <name type="scientific">Alexandrium andersonii</name>
    <dbReference type="NCBI Taxonomy" id="327968"/>
    <lineage>
        <taxon>Eukaryota</taxon>
        <taxon>Sar</taxon>
        <taxon>Alveolata</taxon>
        <taxon>Dinophyceae</taxon>
        <taxon>Gonyaulacales</taxon>
        <taxon>Pyrocystaceae</taxon>
        <taxon>Alexandrium</taxon>
    </lineage>
</organism>
<dbReference type="GO" id="GO:0008017">
    <property type="term" value="F:microtubule binding"/>
    <property type="evidence" value="ECO:0007669"/>
    <property type="project" value="TreeGrafter"/>
</dbReference>
<evidence type="ECO:0000256" key="1">
    <source>
        <dbReference type="ARBA" id="ARBA00004496"/>
    </source>
</evidence>
<feature type="region of interest" description="Disordered" evidence="9">
    <location>
        <begin position="1"/>
        <end position="36"/>
    </location>
</feature>
<name>A0A7S2I7D3_9DINO</name>
<reference evidence="10" key="1">
    <citation type="submission" date="2021-01" db="EMBL/GenBank/DDBJ databases">
        <authorList>
            <person name="Corre E."/>
            <person name="Pelletier E."/>
            <person name="Niang G."/>
            <person name="Scheremetjew M."/>
            <person name="Finn R."/>
            <person name="Kale V."/>
            <person name="Holt S."/>
            <person name="Cochrane G."/>
            <person name="Meng A."/>
            <person name="Brown T."/>
            <person name="Cohen L."/>
        </authorList>
    </citation>
    <scope>NUCLEOTIDE SEQUENCE</scope>
    <source>
        <strain evidence="10">CCMP2222</strain>
    </source>
</reference>
<evidence type="ECO:0000256" key="3">
    <source>
        <dbReference type="ARBA" id="ARBA00018615"/>
    </source>
</evidence>
<dbReference type="GO" id="GO:0005681">
    <property type="term" value="C:spliceosomal complex"/>
    <property type="evidence" value="ECO:0007669"/>
    <property type="project" value="UniProtKB-KW"/>
</dbReference>
<dbReference type="PANTHER" id="PTHR11805">
    <property type="entry name" value="CYSTEINE-RICH PDZ-BINDING PROTEIN"/>
    <property type="match status" value="1"/>
</dbReference>
<accession>A0A7S2I7D3</accession>
<dbReference type="GO" id="GO:0031122">
    <property type="term" value="P:cytoplasmic microtubule organization"/>
    <property type="evidence" value="ECO:0007669"/>
    <property type="project" value="TreeGrafter"/>
</dbReference>
<feature type="compositionally biased region" description="Low complexity" evidence="9">
    <location>
        <begin position="1"/>
        <end position="22"/>
    </location>
</feature>